<gene>
    <name evidence="2" type="ORF">Bca52824_027611</name>
</gene>
<feature type="compositionally biased region" description="Basic and acidic residues" evidence="1">
    <location>
        <begin position="1"/>
        <end position="18"/>
    </location>
</feature>
<accession>A0A8X7VAT1</accession>
<evidence type="ECO:0000256" key="1">
    <source>
        <dbReference type="SAM" id="MobiDB-lite"/>
    </source>
</evidence>
<name>A0A8X7VAT1_BRACI</name>
<dbReference type="OrthoDB" id="1068909at2759"/>
<sequence length="475" mass="53183">MGNEPRFSEKWDFRRQENNCDDSSSDDPDSYSTHEPIIHSTNPVLDSNQLDNGTKTVTTEQPVKTRKRRSKNDESKPEKAKQVRKRKPKTACAEENTKKAETVKNEKKEETVMESMDDVGMFMKTLLDDLTASRESLMDWMNTELNGSSDQNVVSRPPPKKRAVAAVSAKKRRTKKKGEEEKESEKQRKQGERKSAEVVQSGGDQAQQLNYNAGPLDMFLRSGHDGLGRNYFKQQEQGQQGIVAQTEIENATVTEKKSVVLAIEAPTLRQRQKKTREANTIKSRSETKKDDNFAIPYVPQLSSSPLLQSFPVGSSLSSQGVTCLASNNYQPMQPPVVPHFSDLSEFQRGFTGGQGFGNSLFHNNGYFSGFPAASQPNLMAQVNHTTYSQQRDNNNTFGGLQMNPTTYSQQKDDNNMSRGLQMNPTTYSQQRDNNNTFGELQMAGGAIPYSGSRFYESEVSNGNNSLSNYRTSLGR</sequence>
<comment type="caution">
    <text evidence="2">The sequence shown here is derived from an EMBL/GenBank/DDBJ whole genome shotgun (WGS) entry which is preliminary data.</text>
</comment>
<feature type="region of interest" description="Disordered" evidence="1">
    <location>
        <begin position="143"/>
        <end position="209"/>
    </location>
</feature>
<reference evidence="2 3" key="1">
    <citation type="submission" date="2020-02" db="EMBL/GenBank/DDBJ databases">
        <authorList>
            <person name="Ma Q."/>
            <person name="Huang Y."/>
            <person name="Song X."/>
            <person name="Pei D."/>
        </authorList>
    </citation>
    <scope>NUCLEOTIDE SEQUENCE [LARGE SCALE GENOMIC DNA]</scope>
    <source>
        <strain evidence="2">Sxm20200214</strain>
        <tissue evidence="2">Leaf</tissue>
    </source>
</reference>
<dbReference type="AlphaFoldDB" id="A0A8X7VAT1"/>
<feature type="compositionally biased region" description="Polar residues" evidence="1">
    <location>
        <begin position="39"/>
        <end position="62"/>
    </location>
</feature>
<dbReference type="EMBL" id="JAAMPC010000006">
    <property type="protein sequence ID" value="KAG2307863.1"/>
    <property type="molecule type" value="Genomic_DNA"/>
</dbReference>
<feature type="compositionally biased region" description="Acidic residues" evidence="1">
    <location>
        <begin position="19"/>
        <end position="29"/>
    </location>
</feature>
<keyword evidence="3" id="KW-1185">Reference proteome</keyword>
<evidence type="ECO:0000313" key="3">
    <source>
        <dbReference type="Proteomes" id="UP000886595"/>
    </source>
</evidence>
<proteinExistence type="predicted"/>
<organism evidence="2 3">
    <name type="scientific">Brassica carinata</name>
    <name type="common">Ethiopian mustard</name>
    <name type="synonym">Abyssinian cabbage</name>
    <dbReference type="NCBI Taxonomy" id="52824"/>
    <lineage>
        <taxon>Eukaryota</taxon>
        <taxon>Viridiplantae</taxon>
        <taxon>Streptophyta</taxon>
        <taxon>Embryophyta</taxon>
        <taxon>Tracheophyta</taxon>
        <taxon>Spermatophyta</taxon>
        <taxon>Magnoliopsida</taxon>
        <taxon>eudicotyledons</taxon>
        <taxon>Gunneridae</taxon>
        <taxon>Pentapetalae</taxon>
        <taxon>rosids</taxon>
        <taxon>malvids</taxon>
        <taxon>Brassicales</taxon>
        <taxon>Brassicaceae</taxon>
        <taxon>Brassiceae</taxon>
        <taxon>Brassica</taxon>
    </lineage>
</organism>
<dbReference type="Proteomes" id="UP000886595">
    <property type="component" value="Unassembled WGS sequence"/>
</dbReference>
<feature type="compositionally biased region" description="Basic and acidic residues" evidence="1">
    <location>
        <begin position="71"/>
        <end position="81"/>
    </location>
</feature>
<feature type="compositionally biased region" description="Basic and acidic residues" evidence="1">
    <location>
        <begin position="177"/>
        <end position="196"/>
    </location>
</feature>
<feature type="compositionally biased region" description="Basic and acidic residues" evidence="1">
    <location>
        <begin position="95"/>
        <end position="111"/>
    </location>
</feature>
<evidence type="ECO:0000313" key="2">
    <source>
        <dbReference type="EMBL" id="KAG2307863.1"/>
    </source>
</evidence>
<feature type="compositionally biased region" description="Polar residues" evidence="1">
    <location>
        <begin position="143"/>
        <end position="154"/>
    </location>
</feature>
<protein>
    <submittedName>
        <fullName evidence="2">Uncharacterized protein</fullName>
    </submittedName>
</protein>
<feature type="compositionally biased region" description="Basic residues" evidence="1">
    <location>
        <begin position="158"/>
        <end position="176"/>
    </location>
</feature>
<feature type="region of interest" description="Disordered" evidence="1">
    <location>
        <begin position="1"/>
        <end position="112"/>
    </location>
</feature>